<comment type="similarity">
    <text evidence="2 8">Belongs to the ABC-3 integral membrane protein family.</text>
</comment>
<evidence type="ECO:0000256" key="4">
    <source>
        <dbReference type="ARBA" id="ARBA00022475"/>
    </source>
</evidence>
<dbReference type="InterPro" id="IPR037294">
    <property type="entry name" value="ABC_BtuC-like"/>
</dbReference>
<dbReference type="CDD" id="cd06550">
    <property type="entry name" value="TM_ABC_iron-siderophores_like"/>
    <property type="match status" value="1"/>
</dbReference>
<gene>
    <name evidence="12" type="ORF">RZN69_20055</name>
</gene>
<evidence type="ECO:0000256" key="2">
    <source>
        <dbReference type="ARBA" id="ARBA00008034"/>
    </source>
</evidence>
<keyword evidence="4" id="KW-1003">Cell membrane</keyword>
<keyword evidence="6 10" id="KW-1133">Transmembrane helix</keyword>
<dbReference type="InterPro" id="IPR001626">
    <property type="entry name" value="ABC_TroCD"/>
</dbReference>
<keyword evidence="13" id="KW-1185">Reference proteome</keyword>
<sequence>MNRIGKSLRLLLPLALVFQPSAHGAKIGDIRDTNAFEQALRFWTFQDVAVQYAVMGSILMGICCGLLGAFLVVRKLSLVGDTLSHAVMPGVALGFLWSATKDPVAIFIGATVAGLIGVGGVNLIKQTTRIKEDSALGMVLAGFYAIGICLFVMIQRMGTGDKSGIDKFLFGQAAALSASDIWLMAGVTLISVIIVAFFYKELLTTSFDAGFAKSSGIAAGFFHYLLMMLLAFAVVVSLQATGIVLVSAMLITPATAAYLLTDRMGWMLVLAMIFGVFSAVLGAFLSFLGNSLPTGPFMVLGASLVFALAFMLGPRHGLVPRRFRERSRRIRIQDENTLKALYHVLERGGFESQVVELAQLANQLNESAPEASQRVEQLTKKHMASISEIRDEKLAGFRKEIALTPTGWQRACEIVRNHRLWELYLTNAADYPADHVHDDAERVEHLLGESTVRAIERKLDFPRKDPHGKLIPSIDDMARNLGQGTSDVSPSGYRQPQT</sequence>
<feature type="domain" description="Iron dependent repressor metal binding and dimerisation" evidence="11">
    <location>
        <begin position="404"/>
        <end position="472"/>
    </location>
</feature>
<dbReference type="GO" id="GO:0055085">
    <property type="term" value="P:transmembrane transport"/>
    <property type="evidence" value="ECO:0007669"/>
    <property type="project" value="InterPro"/>
</dbReference>
<dbReference type="InterPro" id="IPR022689">
    <property type="entry name" value="Iron_dep_repressor"/>
</dbReference>
<dbReference type="InterPro" id="IPR001367">
    <property type="entry name" value="Fe_dep_repressor"/>
</dbReference>
<evidence type="ECO:0000313" key="12">
    <source>
        <dbReference type="EMBL" id="WOO40922.1"/>
    </source>
</evidence>
<keyword evidence="7 10" id="KW-0472">Membrane</keyword>
<dbReference type="GO" id="GO:0010043">
    <property type="term" value="P:response to zinc ion"/>
    <property type="evidence" value="ECO:0007669"/>
    <property type="project" value="TreeGrafter"/>
</dbReference>
<dbReference type="KEGG" id="puo:RZN69_20055"/>
<evidence type="ECO:0000256" key="7">
    <source>
        <dbReference type="ARBA" id="ARBA00023136"/>
    </source>
</evidence>
<evidence type="ECO:0000256" key="3">
    <source>
        <dbReference type="ARBA" id="ARBA00022448"/>
    </source>
</evidence>
<reference evidence="12 13" key="1">
    <citation type="submission" date="2023-10" db="EMBL/GenBank/DDBJ databases">
        <title>Rubellicoccus peritrichatus gen. nov., sp. nov., isolated from an algae of coral reef tank.</title>
        <authorList>
            <person name="Luo J."/>
        </authorList>
    </citation>
    <scope>NUCLEOTIDE SEQUENCE [LARGE SCALE GENOMIC DNA]</scope>
    <source>
        <strain evidence="12 13">CR14</strain>
    </source>
</reference>
<dbReference type="Pfam" id="PF02742">
    <property type="entry name" value="Fe_dep_repr_C"/>
    <property type="match status" value="1"/>
</dbReference>
<feature type="transmembrane region" description="Helical" evidence="10">
    <location>
        <begin position="267"/>
        <end position="289"/>
    </location>
</feature>
<dbReference type="InterPro" id="IPR036421">
    <property type="entry name" value="Fe_dep_repressor_sf"/>
</dbReference>
<evidence type="ECO:0000256" key="5">
    <source>
        <dbReference type="ARBA" id="ARBA00022692"/>
    </source>
</evidence>
<dbReference type="PANTHER" id="PTHR30477:SF3">
    <property type="entry name" value="METAL TRANSPORT SYSTEM MEMBRANE PROTEIN CT_069-RELATED"/>
    <property type="match status" value="1"/>
</dbReference>
<dbReference type="InterPro" id="IPR036388">
    <property type="entry name" value="WH-like_DNA-bd_sf"/>
</dbReference>
<dbReference type="PANTHER" id="PTHR30477">
    <property type="entry name" value="ABC-TRANSPORTER METAL-BINDING PROTEIN"/>
    <property type="match status" value="1"/>
</dbReference>
<feature type="region of interest" description="Disordered" evidence="9">
    <location>
        <begin position="478"/>
        <end position="498"/>
    </location>
</feature>
<accession>A0AAQ3QVL2</accession>
<dbReference type="Gene3D" id="1.10.10.10">
    <property type="entry name" value="Winged helix-like DNA-binding domain superfamily/Winged helix DNA-binding domain"/>
    <property type="match status" value="1"/>
</dbReference>
<evidence type="ECO:0000256" key="1">
    <source>
        <dbReference type="ARBA" id="ARBA00004651"/>
    </source>
</evidence>
<dbReference type="SUPFAM" id="SSF47979">
    <property type="entry name" value="Iron-dependent repressor protein, dimerization domain"/>
    <property type="match status" value="1"/>
</dbReference>
<dbReference type="GO" id="GO:0071281">
    <property type="term" value="P:cellular response to iron ion"/>
    <property type="evidence" value="ECO:0007669"/>
    <property type="project" value="UniProtKB-ARBA"/>
</dbReference>
<feature type="transmembrane region" description="Helical" evidence="10">
    <location>
        <begin position="48"/>
        <end position="71"/>
    </location>
</feature>
<evidence type="ECO:0000259" key="11">
    <source>
        <dbReference type="Pfam" id="PF02742"/>
    </source>
</evidence>
<feature type="transmembrane region" description="Helical" evidence="10">
    <location>
        <begin position="136"/>
        <end position="154"/>
    </location>
</feature>
<feature type="transmembrane region" description="Helical" evidence="10">
    <location>
        <begin position="240"/>
        <end position="260"/>
    </location>
</feature>
<proteinExistence type="inferred from homology"/>
<feature type="transmembrane region" description="Helical" evidence="10">
    <location>
        <begin position="211"/>
        <end position="234"/>
    </location>
</feature>
<keyword evidence="3 8" id="KW-0813">Transport</keyword>
<dbReference type="GO" id="GO:0046983">
    <property type="term" value="F:protein dimerization activity"/>
    <property type="evidence" value="ECO:0007669"/>
    <property type="project" value="InterPro"/>
</dbReference>
<feature type="transmembrane region" description="Helical" evidence="10">
    <location>
        <begin position="104"/>
        <end position="124"/>
    </location>
</feature>
<feature type="transmembrane region" description="Helical" evidence="10">
    <location>
        <begin position="174"/>
        <end position="199"/>
    </location>
</feature>
<dbReference type="SMART" id="SM00529">
    <property type="entry name" value="HTH_DTXR"/>
    <property type="match status" value="1"/>
</dbReference>
<feature type="compositionally biased region" description="Polar residues" evidence="9">
    <location>
        <begin position="482"/>
        <end position="498"/>
    </location>
</feature>
<protein>
    <submittedName>
        <fullName evidence="12">Metal ABC transporter permease</fullName>
    </submittedName>
</protein>
<evidence type="ECO:0000256" key="8">
    <source>
        <dbReference type="RuleBase" id="RU003943"/>
    </source>
</evidence>
<dbReference type="Proteomes" id="UP001304300">
    <property type="component" value="Chromosome"/>
</dbReference>
<dbReference type="SUPFAM" id="SSF81345">
    <property type="entry name" value="ABC transporter involved in vitamin B12 uptake, BtuC"/>
    <property type="match status" value="1"/>
</dbReference>
<comment type="subcellular location">
    <subcellularLocation>
        <location evidence="1 8">Cell membrane</location>
        <topology evidence="1 8">Multi-pass membrane protein</topology>
    </subcellularLocation>
</comment>
<dbReference type="AlphaFoldDB" id="A0AAQ3QVL2"/>
<feature type="transmembrane region" description="Helical" evidence="10">
    <location>
        <begin position="295"/>
        <end position="314"/>
    </location>
</feature>
<dbReference type="Gene3D" id="1.10.3470.10">
    <property type="entry name" value="ABC transporter involved in vitamin B12 uptake, BtuC"/>
    <property type="match status" value="1"/>
</dbReference>
<dbReference type="GO" id="GO:0043190">
    <property type="term" value="C:ATP-binding cassette (ABC) transporter complex"/>
    <property type="evidence" value="ECO:0007669"/>
    <property type="project" value="InterPro"/>
</dbReference>
<dbReference type="RefSeq" id="WP_317833175.1">
    <property type="nucleotide sequence ID" value="NZ_CP136920.1"/>
</dbReference>
<dbReference type="FunFam" id="1.10.3470.10:FF:000003">
    <property type="entry name" value="Iron ABC transporter permease SitD"/>
    <property type="match status" value="1"/>
</dbReference>
<evidence type="ECO:0000256" key="6">
    <source>
        <dbReference type="ARBA" id="ARBA00022989"/>
    </source>
</evidence>
<name>A0AAQ3QVL2_9BACT</name>
<dbReference type="GO" id="GO:0003700">
    <property type="term" value="F:DNA-binding transcription factor activity"/>
    <property type="evidence" value="ECO:0007669"/>
    <property type="project" value="InterPro"/>
</dbReference>
<dbReference type="GO" id="GO:0046914">
    <property type="term" value="F:transition metal ion binding"/>
    <property type="evidence" value="ECO:0007669"/>
    <property type="project" value="InterPro"/>
</dbReference>
<organism evidence="12 13">
    <name type="scientific">Rubellicoccus peritrichatus</name>
    <dbReference type="NCBI Taxonomy" id="3080537"/>
    <lineage>
        <taxon>Bacteria</taxon>
        <taxon>Pseudomonadati</taxon>
        <taxon>Verrucomicrobiota</taxon>
        <taxon>Opitutia</taxon>
        <taxon>Puniceicoccales</taxon>
        <taxon>Cerasicoccaceae</taxon>
        <taxon>Rubellicoccus</taxon>
    </lineage>
</organism>
<keyword evidence="5 8" id="KW-0812">Transmembrane</keyword>
<evidence type="ECO:0000256" key="9">
    <source>
        <dbReference type="SAM" id="MobiDB-lite"/>
    </source>
</evidence>
<dbReference type="EMBL" id="CP136920">
    <property type="protein sequence ID" value="WOO40922.1"/>
    <property type="molecule type" value="Genomic_DNA"/>
</dbReference>
<evidence type="ECO:0000313" key="13">
    <source>
        <dbReference type="Proteomes" id="UP001304300"/>
    </source>
</evidence>
<dbReference type="Pfam" id="PF00950">
    <property type="entry name" value="ABC-3"/>
    <property type="match status" value="1"/>
</dbReference>
<evidence type="ECO:0000256" key="10">
    <source>
        <dbReference type="SAM" id="Phobius"/>
    </source>
</evidence>